<evidence type="ECO:0000256" key="2">
    <source>
        <dbReference type="ARBA" id="ARBA00022692"/>
    </source>
</evidence>
<keyword evidence="3" id="KW-1133">Transmembrane helix</keyword>
<dbReference type="PROSITE" id="PS01346">
    <property type="entry name" value="CLAUDIN"/>
    <property type="match status" value="1"/>
</dbReference>
<dbReference type="AlphaFoldDB" id="A0A644XWI5"/>
<dbReference type="InterPro" id="IPR017974">
    <property type="entry name" value="Claudin_CS"/>
</dbReference>
<reference evidence="5" key="1">
    <citation type="submission" date="2019-08" db="EMBL/GenBank/DDBJ databases">
        <authorList>
            <person name="Kucharzyk K."/>
            <person name="Murdoch R.W."/>
            <person name="Higgins S."/>
            <person name="Loffler F."/>
        </authorList>
    </citation>
    <scope>NUCLEOTIDE SEQUENCE</scope>
</reference>
<protein>
    <recommendedName>
        <fullName evidence="6">Phage protein Gp37/Gp68</fullName>
    </recommendedName>
</protein>
<keyword evidence="4" id="KW-0472">Membrane</keyword>
<evidence type="ECO:0000256" key="1">
    <source>
        <dbReference type="ARBA" id="ARBA00004141"/>
    </source>
</evidence>
<evidence type="ECO:0000256" key="4">
    <source>
        <dbReference type="ARBA" id="ARBA00023136"/>
    </source>
</evidence>
<dbReference type="InterPro" id="IPR011101">
    <property type="entry name" value="DUF5131"/>
</dbReference>
<accession>A0A644XWI5</accession>
<keyword evidence="2" id="KW-0812">Transmembrane</keyword>
<evidence type="ECO:0000256" key="3">
    <source>
        <dbReference type="ARBA" id="ARBA00022989"/>
    </source>
</evidence>
<organism evidence="5">
    <name type="scientific">bioreactor metagenome</name>
    <dbReference type="NCBI Taxonomy" id="1076179"/>
    <lineage>
        <taxon>unclassified sequences</taxon>
        <taxon>metagenomes</taxon>
        <taxon>ecological metagenomes</taxon>
    </lineage>
</organism>
<dbReference type="EMBL" id="VSSQ01003421">
    <property type="protein sequence ID" value="MPM20606.1"/>
    <property type="molecule type" value="Genomic_DNA"/>
</dbReference>
<comment type="subcellular location">
    <subcellularLocation>
        <location evidence="1">Membrane</location>
        <topology evidence="1">Multi-pass membrane protein</topology>
    </subcellularLocation>
</comment>
<comment type="caution">
    <text evidence="5">The sequence shown here is derived from an EMBL/GenBank/DDBJ whole genome shotgun (WGS) entry which is preliminary data.</text>
</comment>
<name>A0A644XWI5_9ZZZZ</name>
<gene>
    <name evidence="5" type="ORF">SDC9_67037</name>
</gene>
<evidence type="ECO:0008006" key="6">
    <source>
        <dbReference type="Google" id="ProtNLM"/>
    </source>
</evidence>
<dbReference type="Pfam" id="PF07505">
    <property type="entry name" value="DUF5131"/>
    <property type="match status" value="1"/>
</dbReference>
<sequence>MASWNLWHGCHRVSEGCRNCYVYSADGRHGRDASQVYKTGEFNLPLARTRDGTLKIPPGSLVYTCFTSDFLLEDADPWREEAWDMIRKRPDCDFLFITKRIERLEGALPSDWGDGWEHVAVMATCENQEMADFRAPILRDAPVKHRGIACEPLLSPVDLSAYLGPWLDIGVVAGGESGEFARPCRYEWVLSLREQCITADVPFTFKQTGAKFIKDGRLFHIRRKDQHMQAAKAAINFKPRHLK</sequence>
<dbReference type="GO" id="GO:0016020">
    <property type="term" value="C:membrane"/>
    <property type="evidence" value="ECO:0007669"/>
    <property type="project" value="UniProtKB-SubCell"/>
</dbReference>
<proteinExistence type="predicted"/>
<evidence type="ECO:0000313" key="5">
    <source>
        <dbReference type="EMBL" id="MPM20606.1"/>
    </source>
</evidence>